<proteinExistence type="predicted"/>
<evidence type="ECO:0000313" key="4">
    <source>
        <dbReference type="EMBL" id="KYG28211.1"/>
    </source>
</evidence>
<dbReference type="PANTHER" id="PTHR32387:SF0">
    <property type="entry name" value="PROTEIN NO VEIN"/>
    <property type="match status" value="1"/>
</dbReference>
<gene>
    <name evidence="4" type="ORF">AZF04_09940</name>
</gene>
<dbReference type="OrthoDB" id="7782105at2"/>
<organism evidence="4 5">
    <name type="scientific">Alkalihalobacillus trypoxylicola</name>
    <dbReference type="NCBI Taxonomy" id="519424"/>
    <lineage>
        <taxon>Bacteria</taxon>
        <taxon>Bacillati</taxon>
        <taxon>Bacillota</taxon>
        <taxon>Bacilli</taxon>
        <taxon>Bacillales</taxon>
        <taxon>Bacillaceae</taxon>
        <taxon>Alkalihalobacillus</taxon>
    </lineage>
</organism>
<dbReference type="RefSeq" id="WP_061949635.1">
    <property type="nucleotide sequence ID" value="NZ_LTAO01000034.1"/>
</dbReference>
<keyword evidence="1" id="KW-0175">Coiled coil</keyword>
<dbReference type="Pfam" id="PF13020">
    <property type="entry name" value="NOV_C"/>
    <property type="match status" value="1"/>
</dbReference>
<comment type="caution">
    <text evidence="4">The sequence shown here is derived from an EMBL/GenBank/DDBJ whole genome shotgun (WGS) entry which is preliminary data.</text>
</comment>
<dbReference type="PANTHER" id="PTHR32387">
    <property type="entry name" value="WU:FJ29H11"/>
    <property type="match status" value="1"/>
</dbReference>
<name>A0A161PAG0_9BACI</name>
<sequence>MLKYFIEKELAKIERSYLDSPEKIVSEYNNEIRNIEDYRGRQLLELLQNADDASVTDKERSVLVKFEGNKLIVANNGEPFSKEGILSLMYANLSPKFREQNKIGNKGLGFRSLLSWANSIYIKSEGLSIKFSKDSAKDFLSKILEKKSDHIHRLKELSDEEFPIATLLAPKWVDEVPQDYIDYDTYIVIDCIDEVKEDIENQLKEIDKEIMLFLNNVNTIKIQSEVKTEKFTREFIDENQVKIYIFKDDDLINQKTWYLNRVTDKFRGKDYELIVAYNEDLSDSKNVLYSYFRTDVAFPFPAIVHGTFDLSGNRNQLIKNKENDFLIEKLVELLIDTAIKITNSTDEVDYGALKLLAFEERFDPIMNDYFKFKEKLIEKIKQSPVFPTIAGTYITHQERPVFYSSPYADILPSNTFGKLLLYTEDEKIIDLLKRVGNFTYKYDYFIKSINKVVNKLTVTQKVLCIKFLLNDYKKELSDENNIKPLLLIDNDGNPIKEDIEVFLPAENELFNNMPEFVKLKFLNKEMFNILRREYGNTNARGIADKLKDLNVFEYSFDPVLRRISNLTWKLFEEQGNQESYIIDFLSWLFTVFVTSKEKENLPQIQTTLNVPVLSRDGTVEKADELYFGNEYKNIICEKILQNISGVHFICDYKKIQFESNDLNLIIDFFKWLGVATFPRDAVFRLKTNEQKEYCDYVFKDLNPIKIQDYDFNNIQELKNKIYSINSVNVLQIKLLDEILAKADFEDILVWLIYDSRMKNIIESNTELLNTAKIEIQFKPSNSNVRKMYYHQMGSYFLWKLRKTPWIKTHSGTKVVPSKCCLAKNISKEFSPLIEIPDIDYSKPIFKSYKINREDVEYWLSKIGVPKDFSDFNTSTVYSILLKLPLVDKDGKNAKTLYRQIVQNSSEDKWDKNNSFYKQYMNEGKVYANLNGTKDYFPIKDVYYLDNRMLCEDVIKQFPILELEKRQNIKNVNAILGVRPLKNVHFKIIEEPTLHELNKKFQLDLQVFLPYVYCFRIDKDSNHQERNALKETKIYLCTDIKAVYRIDGIENTFEVNPYEYIYLENDKSIFIKVEANNHKDLNDLKSDFKFCEAIAEVFAGIIKVEENRKDFRELYAKNISKRDATLRSDLDDEKLLKLNESKKWLEIVTDNKIDFWSTIVSIVSPGVSLPEDEDKLVEFLKFKLAINSPLIDRLFYDFNYDDLDGKDKNIEILIALFKMLNLDVSVFNNYNAREINLIDFYKNKIESLKSNYMKKYYCYLYNELFSKELAEKKLFEKRKSEFINLLIEPENSVKYEAENEFFIKLNLKKKELNNIHSLDLSKLFYDNRLEFLTKLNSIGVNESDFESFCDVPENKSLIYFKEYDELIKKFQKTMINNPSNNRDGKGHTEKTKEETLTDILSNILTGAGTEIVPGNPKKPKVLKKEDSTGGGHSGGNGRLSEKQKQRIGFTGEGHVYKNLIKKYGKENVIWSSEYGKIANKNEDGKDGLGYDFKYIDDKGNHKFVEVKSTTGNEIVFYITKDEVNFAEKHRDSYELYIVVNVFDEETRKIINLDNIFTYSDEETFTNNGKFIVENKDYKIKAEL</sequence>
<protein>
    <recommendedName>
        <fullName evidence="3">Protein NO VEIN C-terminal domain-containing protein</fullName>
    </recommendedName>
</protein>
<dbReference type="InterPro" id="IPR036890">
    <property type="entry name" value="HATPase_C_sf"/>
</dbReference>
<evidence type="ECO:0000256" key="1">
    <source>
        <dbReference type="SAM" id="Coils"/>
    </source>
</evidence>
<dbReference type="InterPro" id="IPR024975">
    <property type="entry name" value="NOV_C"/>
</dbReference>
<dbReference type="SUPFAM" id="SSF55874">
    <property type="entry name" value="ATPase domain of HSP90 chaperone/DNA topoisomerase II/histidine kinase"/>
    <property type="match status" value="1"/>
</dbReference>
<reference evidence="4" key="1">
    <citation type="submission" date="2016-02" db="EMBL/GenBank/DDBJ databases">
        <title>Genome sequence of Bacillus trypoxylicola KCTC 13244(T).</title>
        <authorList>
            <person name="Jeong H."/>
            <person name="Park S.-H."/>
            <person name="Choi S.-K."/>
        </authorList>
    </citation>
    <scope>NUCLEOTIDE SEQUENCE [LARGE SCALE GENOMIC DNA]</scope>
    <source>
        <strain evidence="4">KCTC 13244</strain>
    </source>
</reference>
<dbReference type="STRING" id="519424.AZF04_09940"/>
<feature type="region of interest" description="Disordered" evidence="2">
    <location>
        <begin position="1412"/>
        <end position="1443"/>
    </location>
</feature>
<evidence type="ECO:0000313" key="5">
    <source>
        <dbReference type="Proteomes" id="UP000075806"/>
    </source>
</evidence>
<feature type="compositionally biased region" description="Gly residues" evidence="2">
    <location>
        <begin position="1427"/>
        <end position="1436"/>
    </location>
</feature>
<dbReference type="InterPro" id="IPR052957">
    <property type="entry name" value="Auxin_embryo_med"/>
</dbReference>
<evidence type="ECO:0000259" key="3">
    <source>
        <dbReference type="Pfam" id="PF13020"/>
    </source>
</evidence>
<dbReference type="Proteomes" id="UP000075806">
    <property type="component" value="Unassembled WGS sequence"/>
</dbReference>
<feature type="domain" description="Protein NO VEIN C-terminal" evidence="3">
    <location>
        <begin position="1467"/>
        <end position="1544"/>
    </location>
</feature>
<dbReference type="EMBL" id="LTAO01000034">
    <property type="protein sequence ID" value="KYG28211.1"/>
    <property type="molecule type" value="Genomic_DNA"/>
</dbReference>
<feature type="coiled-coil region" evidence="1">
    <location>
        <begin position="189"/>
        <end position="216"/>
    </location>
</feature>
<dbReference type="NCBIfam" id="NF047352">
    <property type="entry name" value="P_loop_sacsin"/>
    <property type="match status" value="1"/>
</dbReference>
<evidence type="ECO:0000256" key="2">
    <source>
        <dbReference type="SAM" id="MobiDB-lite"/>
    </source>
</evidence>
<keyword evidence="5" id="KW-1185">Reference proteome</keyword>
<accession>A0A161PAG0</accession>